<evidence type="ECO:0000313" key="5">
    <source>
        <dbReference type="Proteomes" id="UP000294360"/>
    </source>
</evidence>
<feature type="domain" description="Sphingolipid delta4-desaturase N-terminal" evidence="3">
    <location>
        <begin position="18"/>
        <end position="56"/>
    </location>
</feature>
<dbReference type="PANTHER" id="PTHR12879">
    <property type="entry name" value="SPHINGOLIPID DELTA 4 DESATURASE/C-4 HYDROXYLASE PROTEIN DES2"/>
    <property type="match status" value="1"/>
</dbReference>
<reference evidence="4 5" key="1">
    <citation type="submission" date="2019-03" db="EMBL/GenBank/DDBJ databases">
        <authorList>
            <person name="Kox A.R. M."/>
        </authorList>
    </citation>
    <scope>NUCLEOTIDE SEQUENCE [LARGE SCALE GENOMIC DNA]</scope>
    <source>
        <strain evidence="4">MTUNDRAET4 annotated genome</strain>
    </source>
</reference>
<feature type="region of interest" description="Disordered" evidence="1">
    <location>
        <begin position="1"/>
        <end position="34"/>
    </location>
</feature>
<dbReference type="OrthoDB" id="9792534at2"/>
<feature type="transmembrane region" description="Helical" evidence="2">
    <location>
        <begin position="81"/>
        <end position="104"/>
    </location>
</feature>
<keyword evidence="2" id="KW-0812">Transmembrane</keyword>
<dbReference type="AlphaFoldDB" id="A0A4U8Z5Q7"/>
<dbReference type="KEGG" id="mtun:MTUNDRAET4_3996"/>
<dbReference type="GO" id="GO:0046513">
    <property type="term" value="P:ceramide biosynthetic process"/>
    <property type="evidence" value="ECO:0007669"/>
    <property type="project" value="TreeGrafter"/>
</dbReference>
<feature type="compositionally biased region" description="Basic and acidic residues" evidence="1">
    <location>
        <begin position="1"/>
        <end position="12"/>
    </location>
</feature>
<dbReference type="SMART" id="SM01269">
    <property type="entry name" value="Lipid_DES"/>
    <property type="match status" value="1"/>
</dbReference>
<name>A0A4U8Z5Q7_METTU</name>
<proteinExistence type="predicted"/>
<accession>A0A4U8Z5Q7</accession>
<keyword evidence="2" id="KW-0472">Membrane</keyword>
<sequence>MSLHATRVDAARARPGAASTEGFLQTTAPRPHPPRRRAIMAAHPEVARLIGHDPITAVITLCVVAGQLVIAGLLGHLGLGYWWLALIAAFCVGAFANHAMFVVIHDACHNAILKKPVWNKWVGILADLPNTVPTAMGFRCYHIKHHSHLGDYDFDADLPSHWEARTFGHSWYGKAAWMFFFAAFQLARLGRLRGSVPMWGRWTYINAVCVILFDIAVLVFLGPNALLYLFASFWFSVGGLHPLGARWVQEHFTDDPAQETFDYYGPLNIVALNIGYHNEHHDFPDIPWTRLPELKRMAPEFYDHLKTHKSWFGLLIKFIFDPHYTLYTRVDRSAANTPAPAKR</sequence>
<dbReference type="Pfam" id="PF08557">
    <property type="entry name" value="Lipid_DES"/>
    <property type="match status" value="1"/>
</dbReference>
<dbReference type="EMBL" id="LR536450">
    <property type="protein sequence ID" value="VFU10877.1"/>
    <property type="molecule type" value="Genomic_DNA"/>
</dbReference>
<gene>
    <name evidence="4" type="ORF">MTUNDRAET4_3996</name>
</gene>
<dbReference type="Pfam" id="PF00487">
    <property type="entry name" value="FA_desaturase"/>
    <property type="match status" value="1"/>
</dbReference>
<keyword evidence="2" id="KW-1133">Transmembrane helix</keyword>
<dbReference type="GO" id="GO:0042284">
    <property type="term" value="F:sphingolipid delta-4 desaturase activity"/>
    <property type="evidence" value="ECO:0007669"/>
    <property type="project" value="TreeGrafter"/>
</dbReference>
<evidence type="ECO:0000313" key="4">
    <source>
        <dbReference type="EMBL" id="VFU10877.1"/>
    </source>
</evidence>
<dbReference type="Proteomes" id="UP000294360">
    <property type="component" value="Chromosome"/>
</dbReference>
<dbReference type="RefSeq" id="WP_134491799.1">
    <property type="nucleotide sequence ID" value="NZ_CP139089.1"/>
</dbReference>
<organism evidence="4 5">
    <name type="scientific">Methylocella tundrae</name>
    <dbReference type="NCBI Taxonomy" id="227605"/>
    <lineage>
        <taxon>Bacteria</taxon>
        <taxon>Pseudomonadati</taxon>
        <taxon>Pseudomonadota</taxon>
        <taxon>Alphaproteobacteria</taxon>
        <taxon>Hyphomicrobiales</taxon>
        <taxon>Beijerinckiaceae</taxon>
        <taxon>Methylocella</taxon>
    </lineage>
</organism>
<dbReference type="PANTHER" id="PTHR12879:SF8">
    <property type="entry name" value="SPHINGOLIPID DELTA(4)-DESATURASE DES1"/>
    <property type="match status" value="1"/>
</dbReference>
<evidence type="ECO:0000256" key="2">
    <source>
        <dbReference type="SAM" id="Phobius"/>
    </source>
</evidence>
<evidence type="ECO:0000259" key="3">
    <source>
        <dbReference type="SMART" id="SM01269"/>
    </source>
</evidence>
<evidence type="ECO:0000256" key="1">
    <source>
        <dbReference type="SAM" id="MobiDB-lite"/>
    </source>
</evidence>
<dbReference type="InterPro" id="IPR013866">
    <property type="entry name" value="Sphingolipid_d4-desaturase_N"/>
</dbReference>
<dbReference type="InterPro" id="IPR005804">
    <property type="entry name" value="FA_desaturase_dom"/>
</dbReference>
<dbReference type="GO" id="GO:0016020">
    <property type="term" value="C:membrane"/>
    <property type="evidence" value="ECO:0007669"/>
    <property type="project" value="GOC"/>
</dbReference>
<feature type="transmembrane region" description="Helical" evidence="2">
    <location>
        <begin position="55"/>
        <end position="74"/>
    </location>
</feature>
<protein>
    <submittedName>
        <fullName evidence="4">Fatty acid desaturase</fullName>
    </submittedName>
</protein>
<feature type="transmembrane region" description="Helical" evidence="2">
    <location>
        <begin position="202"/>
        <end position="221"/>
    </location>
</feature>